<name>A0A0B5IXJ6_9VIRU</name>
<protein>
    <submittedName>
        <fullName evidence="1">Uncharacterized protein</fullName>
    </submittedName>
</protein>
<evidence type="ECO:0000313" key="1">
    <source>
        <dbReference type="EMBL" id="AJF97493.1"/>
    </source>
</evidence>
<proteinExistence type="predicted"/>
<dbReference type="KEGG" id="vg:23462410"/>
<dbReference type="GeneID" id="23462410"/>
<accession>A0A0B5IXJ6</accession>
<dbReference type="EMBL" id="KP136319">
    <property type="protein sequence ID" value="AJF97493.1"/>
    <property type="molecule type" value="Genomic_DNA"/>
</dbReference>
<sequence>MCLIDRLDMTECAVCDLWSAVGYYGASAVAHGLLAIEDGTTVVGRVHPTRWQRERIRSSWIVHVARLQHTNMLPCVEAAGQAYDLFEAALAHGRPDLCAALVAADAFMAHMLGGIVSGLCDRPWWEPGVQWVCPAPTIRWLVDRDDFEPRSPDECQGLLAMVHDDAALVARVAARWPHLRANLAA</sequence>
<dbReference type="RefSeq" id="YP_009119728.1">
    <property type="nucleotide sequence ID" value="NC_026440.1"/>
</dbReference>
<dbReference type="Proteomes" id="UP000202511">
    <property type="component" value="Segment"/>
</dbReference>
<organism evidence="1 2">
    <name type="scientific">Pandoravirus inopinatum</name>
    <dbReference type="NCBI Taxonomy" id="1605721"/>
    <lineage>
        <taxon>Viruses</taxon>
        <taxon>Pandoravirus</taxon>
    </lineage>
</organism>
<evidence type="ECO:0000313" key="2">
    <source>
        <dbReference type="Proteomes" id="UP000202511"/>
    </source>
</evidence>
<reference evidence="1 2" key="1">
    <citation type="journal article" date="2015" name="Parasitol. Res.">
        <title>Viruses in close associations with free-living amoebae.</title>
        <authorList>
            <person name="Scheid P."/>
        </authorList>
    </citation>
    <scope>NUCLEOTIDE SEQUENCE [LARGE SCALE GENOMIC DNA]</scope>
    <source>
        <strain evidence="1">KlaHel</strain>
    </source>
</reference>